<dbReference type="CTD" id="327248"/>
<feature type="domain" description="TRASH" evidence="9">
    <location>
        <begin position="280"/>
        <end position="316"/>
    </location>
</feature>
<name>A0A8C5DPH5_GOUWI</name>
<keyword evidence="2" id="KW-0597">Phosphoprotein</keyword>
<feature type="domain" description="TRASH" evidence="9">
    <location>
        <begin position="388"/>
        <end position="423"/>
    </location>
</feature>
<feature type="compositionally biased region" description="Acidic residues" evidence="8">
    <location>
        <begin position="965"/>
        <end position="986"/>
    </location>
</feature>
<feature type="region of interest" description="Disordered" evidence="8">
    <location>
        <begin position="1032"/>
        <end position="1076"/>
    </location>
</feature>
<evidence type="ECO:0000256" key="3">
    <source>
        <dbReference type="ARBA" id="ARBA00022723"/>
    </source>
</evidence>
<dbReference type="PANTHER" id="PTHR45736:SF5">
    <property type="entry name" value="ZINC FINGER MYM-TYPE PROTEIN 4"/>
    <property type="match status" value="1"/>
</dbReference>
<feature type="domain" description="TRASH" evidence="9">
    <location>
        <begin position="638"/>
        <end position="673"/>
    </location>
</feature>
<keyword evidence="7" id="KW-0832">Ubl conjugation</keyword>
<keyword evidence="3" id="KW-0479">Metal-binding</keyword>
<feature type="compositionally biased region" description="Polar residues" evidence="8">
    <location>
        <begin position="184"/>
        <end position="193"/>
    </location>
</feature>
<reference evidence="10" key="2">
    <citation type="submission" date="2025-08" db="UniProtKB">
        <authorList>
            <consortium name="Ensembl"/>
        </authorList>
    </citation>
    <scope>IDENTIFICATION</scope>
</reference>
<dbReference type="Pfam" id="PF12012">
    <property type="entry name" value="DUF3504"/>
    <property type="match status" value="1"/>
</dbReference>
<feature type="domain" description="TRASH" evidence="9">
    <location>
        <begin position="684"/>
        <end position="719"/>
    </location>
</feature>
<dbReference type="InterPro" id="IPR021893">
    <property type="entry name" value="ZMYM2-like_C"/>
</dbReference>
<feature type="region of interest" description="Disordered" evidence="8">
    <location>
        <begin position="1378"/>
        <end position="1401"/>
    </location>
</feature>
<feature type="domain" description="TRASH" evidence="9">
    <location>
        <begin position="725"/>
        <end position="760"/>
    </location>
</feature>
<dbReference type="Pfam" id="PF25561">
    <property type="entry name" value="QRICH1"/>
    <property type="match status" value="1"/>
</dbReference>
<evidence type="ECO:0000256" key="7">
    <source>
        <dbReference type="ARBA" id="ARBA00022843"/>
    </source>
</evidence>
<evidence type="ECO:0000256" key="1">
    <source>
        <dbReference type="ARBA" id="ARBA00022499"/>
    </source>
</evidence>
<feature type="compositionally biased region" description="Acidic residues" evidence="8">
    <location>
        <begin position="65"/>
        <end position="78"/>
    </location>
</feature>
<evidence type="ECO:0000313" key="11">
    <source>
        <dbReference type="Proteomes" id="UP000694680"/>
    </source>
</evidence>
<keyword evidence="6" id="KW-0862">Zinc</keyword>
<dbReference type="Proteomes" id="UP000694680">
    <property type="component" value="Chromosome 11"/>
</dbReference>
<keyword evidence="11" id="KW-1185">Reference proteome</keyword>
<feature type="domain" description="TRASH" evidence="9">
    <location>
        <begin position="327"/>
        <end position="366"/>
    </location>
</feature>
<feature type="compositionally biased region" description="Acidic residues" evidence="8">
    <location>
        <begin position="1390"/>
        <end position="1401"/>
    </location>
</feature>
<keyword evidence="5" id="KW-0863">Zinc-finger</keyword>
<dbReference type="SMART" id="SM00746">
    <property type="entry name" value="TRASH"/>
    <property type="match status" value="10"/>
</dbReference>
<dbReference type="GO" id="GO:0008270">
    <property type="term" value="F:zinc ion binding"/>
    <property type="evidence" value="ECO:0007669"/>
    <property type="project" value="UniProtKB-KW"/>
</dbReference>
<evidence type="ECO:0000256" key="5">
    <source>
        <dbReference type="ARBA" id="ARBA00022771"/>
    </source>
</evidence>
<reference evidence="10" key="3">
    <citation type="submission" date="2025-09" db="UniProtKB">
        <authorList>
            <consortium name="Ensembl"/>
        </authorList>
    </citation>
    <scope>IDENTIFICATION</scope>
</reference>
<evidence type="ECO:0000259" key="9">
    <source>
        <dbReference type="SMART" id="SM00746"/>
    </source>
</evidence>
<reference evidence="10" key="1">
    <citation type="submission" date="2020-06" db="EMBL/GenBank/DDBJ databases">
        <authorList>
            <consortium name="Wellcome Sanger Institute Data Sharing"/>
        </authorList>
    </citation>
    <scope>NUCLEOTIDE SEQUENCE [LARGE SCALE GENOMIC DNA]</scope>
</reference>
<feature type="compositionally biased region" description="Polar residues" evidence="8">
    <location>
        <begin position="207"/>
        <end position="221"/>
    </location>
</feature>
<feature type="domain" description="TRASH" evidence="9">
    <location>
        <begin position="430"/>
        <end position="466"/>
    </location>
</feature>
<feature type="region of interest" description="Disordered" evidence="8">
    <location>
        <begin position="1"/>
        <end position="194"/>
    </location>
</feature>
<evidence type="ECO:0000256" key="6">
    <source>
        <dbReference type="ARBA" id="ARBA00022833"/>
    </source>
</evidence>
<dbReference type="InterPro" id="IPR011017">
    <property type="entry name" value="TRASH_dom"/>
</dbReference>
<keyword evidence="4" id="KW-0677">Repeat</keyword>
<dbReference type="Ensembl" id="ENSGWIT00000011011.1">
    <property type="protein sequence ID" value="ENSGWIP00000009888.1"/>
    <property type="gene ID" value="ENSGWIG00000005571.1"/>
</dbReference>
<feature type="compositionally biased region" description="Low complexity" evidence="8">
    <location>
        <begin position="806"/>
        <end position="820"/>
    </location>
</feature>
<feature type="region of interest" description="Disordered" evidence="8">
    <location>
        <begin position="943"/>
        <end position="1016"/>
    </location>
</feature>
<accession>A0A8C5DPH5</accession>
<feature type="compositionally biased region" description="Basic and acidic residues" evidence="8">
    <location>
        <begin position="93"/>
        <end position="102"/>
    </location>
</feature>
<evidence type="ECO:0000256" key="4">
    <source>
        <dbReference type="ARBA" id="ARBA00022737"/>
    </source>
</evidence>
<dbReference type="InterPro" id="IPR010507">
    <property type="entry name" value="Znf_MYM"/>
</dbReference>
<organism evidence="10 11">
    <name type="scientific">Gouania willdenowi</name>
    <name type="common">Blunt-snouted clingfish</name>
    <name type="synonym">Lepadogaster willdenowi</name>
    <dbReference type="NCBI Taxonomy" id="441366"/>
    <lineage>
        <taxon>Eukaryota</taxon>
        <taxon>Metazoa</taxon>
        <taxon>Chordata</taxon>
        <taxon>Craniata</taxon>
        <taxon>Vertebrata</taxon>
        <taxon>Euteleostomi</taxon>
        <taxon>Actinopterygii</taxon>
        <taxon>Neopterygii</taxon>
        <taxon>Teleostei</taxon>
        <taxon>Neoteleostei</taxon>
        <taxon>Acanthomorphata</taxon>
        <taxon>Ovalentaria</taxon>
        <taxon>Blenniimorphae</taxon>
        <taxon>Blenniiformes</taxon>
        <taxon>Gobiesocoidei</taxon>
        <taxon>Gobiesocidae</taxon>
        <taxon>Gobiesocinae</taxon>
        <taxon>Gouania</taxon>
    </lineage>
</organism>
<dbReference type="SUPFAM" id="SSF57716">
    <property type="entry name" value="Glucocorticoid receptor-like (DNA-binding domain)"/>
    <property type="match status" value="1"/>
</dbReference>
<feature type="domain" description="TRASH" evidence="9">
    <location>
        <begin position="472"/>
        <end position="510"/>
    </location>
</feature>
<feature type="compositionally biased region" description="Basic residues" evidence="8">
    <location>
        <begin position="992"/>
        <end position="1004"/>
    </location>
</feature>
<evidence type="ECO:0000256" key="8">
    <source>
        <dbReference type="SAM" id="MobiDB-lite"/>
    </source>
</evidence>
<dbReference type="InterPro" id="IPR057926">
    <property type="entry name" value="QRICH1_dom"/>
</dbReference>
<evidence type="ECO:0000256" key="2">
    <source>
        <dbReference type="ARBA" id="ARBA00022553"/>
    </source>
</evidence>
<dbReference type="RefSeq" id="XP_028317121.1">
    <property type="nucleotide sequence ID" value="XM_028461320.1"/>
</dbReference>
<protein>
    <recommendedName>
        <fullName evidence="9">TRASH domain-containing protein</fullName>
    </recommendedName>
</protein>
<dbReference type="Pfam" id="PF06467">
    <property type="entry name" value="zf-FCS"/>
    <property type="match status" value="2"/>
</dbReference>
<dbReference type="Pfam" id="PF24900">
    <property type="entry name" value="TRASH_ZMYM4"/>
    <property type="match status" value="1"/>
</dbReference>
<dbReference type="InterPro" id="IPR051284">
    <property type="entry name" value="ZnF_MYMT-QRICH1"/>
</dbReference>
<dbReference type="PANTHER" id="PTHR45736">
    <property type="entry name" value="ZINC FINGER MYM-TYPE PROTEIN"/>
    <property type="match status" value="1"/>
</dbReference>
<feature type="region of interest" description="Disordered" evidence="8">
    <location>
        <begin position="202"/>
        <end position="221"/>
    </location>
</feature>
<feature type="compositionally biased region" description="Acidic residues" evidence="8">
    <location>
        <begin position="943"/>
        <end position="956"/>
    </location>
</feature>
<feature type="compositionally biased region" description="Basic residues" evidence="8">
    <location>
        <begin position="1049"/>
        <end position="1061"/>
    </location>
</feature>
<proteinExistence type="predicted"/>
<feature type="domain" description="TRASH" evidence="9">
    <location>
        <begin position="596"/>
        <end position="632"/>
    </location>
</feature>
<evidence type="ECO:0000313" key="10">
    <source>
        <dbReference type="Ensembl" id="ENSGWIP00000009888.1"/>
    </source>
</evidence>
<dbReference type="OrthoDB" id="10025028at2759"/>
<gene>
    <name evidence="10" type="primary">zmym4.1</name>
</gene>
<sequence length="1401" mass="157049">MDAAAATEAGEERDHVISNQVSEGTDTVGLSEKLNTEAVTGGENEEDVEKSSREGLSSVAAEETKVEEDDDEDDEEEIPAVADVCEESQTGDNGEKELKPADDENEDEESVSNVKISGGGDLDEMMDIGTVDQVEQEAQMKWSEEETSTDTVQSSEEGKTIKEEADDSLQSASSPSLGPEKNAAESQETTSNGMKVVKLSEEEIESESMQTPSQTEKSSSPVIVVKDEPEDDEYECCITSATPAVRRNPKDGLRIGSIFSMHDDTSQLPVIKPPSHKMFCCNCKKSLQKGQKAFQRRGSTGIFCSTTCLTTFLPPSKGEPNDSPKVCHNCQKLITRLQDVILTREGGGGPKEFCSQSCLTSFNYKRKTLRKQAPPKNTPVSIAPSLRCSMCSRYCVSKHDVNVNGTVHKICSDACFNHFRTVNKVSVSGCANCGSCSHNKPMMLKMEDCSKTLCNEECLTQFKQKTKTNQPCSMCHITRPVAEMEYVKNLDDSVNLLCSSSCAMAFKVQMVSSSGARVSCDSCGNFSVPKYHLAMSDASIRNFCSLQCVTSYQEKFTKNSKHTNVFTNMLVEPTQSPASPSSKEKPRPRGSVKLECFHCTSNINSKPEVIQIKDKMVFLCTVECSLEYKKTNYVMSLCEYCKVEKITRDALRVNNKDYFFCSDGCKLLYRHDLSKEWGKHCNSCVNCHSMSQKVVMAQYGGATEEFCSGECRSKYTMLFCHVAKCDMCGRKGKLKQSLPLLGEVKHFCHMTCLLQFCNVKVATQGDVEKPHAVKDTPLIYNVMSLADSPPEKSRPTLRSSRRRTSTRISEQTSTSTETVSSPPPRGQKVLKNKALMCKPLMQTKGVSCRTQTTDGESQTEDLFPKVMIVPVPVPVYVPVPMSMYSQCTPQPLSMPLPLPVPVLVPVTMKSADGIIKTIKELKEKIPNDPYEAELILMAEMVADGEEEEKKEEDDEAPAPSSDDVVSSDDLDNEDLDSFLDDMDDASSSEPRPKKRKRVKDKNSKKPPVVPPPMDIEEDFSVETLEKMALLRELPENPSSPPPSTGGRRQAPRKTRGRKSQRSSKEAEDKSMSMSSEIPKLKTQYGIDAWKRWIQWRKAQPDIEQPRFSRHFELKEDILRCTTTELSYGLCCFIREVRRPNGEPYSTDSLFYLCLGIQQYLFENSRVENIFMDHFYTKFSTDFTNMLRSFTPSITSSGYIHSRVEEGFLWDCKQLGAYSPIVLLNTLLFFCCKYFGFTTVKQHRQLSFAHVMRCTKTNPNNTKTSYLRFYPPLSLNEPETDLESVAAKRRKEENTEENLEMTENPGNPLRCPVRLYDFYLSKCSDSVKQRTNVFYLHPERCCVPNSPLWFTATPLDDSTMDAMLVRILTVRELHLKKAEGQAEARDPTFVPEDEELGEMDSD</sequence>
<feature type="domain" description="TRASH" evidence="9">
    <location>
        <begin position="520"/>
        <end position="556"/>
    </location>
</feature>
<feature type="region of interest" description="Disordered" evidence="8">
    <location>
        <begin position="784"/>
        <end position="827"/>
    </location>
</feature>
<dbReference type="GeneID" id="114472174"/>
<keyword evidence="1" id="KW-1017">Isopeptide bond</keyword>